<dbReference type="AlphaFoldDB" id="A0A5Q2RG83"/>
<dbReference type="PANTHER" id="PTHR33392:SF6">
    <property type="entry name" value="POLYISOPRENYL-TEICHOIC ACID--PEPTIDOGLYCAN TEICHOIC ACID TRANSFERASE TAGU"/>
    <property type="match status" value="1"/>
</dbReference>
<evidence type="ECO:0000313" key="6">
    <source>
        <dbReference type="Proteomes" id="UP000334019"/>
    </source>
</evidence>
<evidence type="ECO:0000256" key="2">
    <source>
        <dbReference type="SAM" id="MobiDB-lite"/>
    </source>
</evidence>
<dbReference type="PANTHER" id="PTHR33392">
    <property type="entry name" value="POLYISOPRENYL-TEICHOIC ACID--PEPTIDOGLYCAN TEICHOIC ACID TRANSFERASE TAGU"/>
    <property type="match status" value="1"/>
</dbReference>
<feature type="region of interest" description="Disordered" evidence="2">
    <location>
        <begin position="433"/>
        <end position="487"/>
    </location>
</feature>
<evidence type="ECO:0000313" key="5">
    <source>
        <dbReference type="EMBL" id="QGG95829.1"/>
    </source>
</evidence>
<dbReference type="Pfam" id="PF03816">
    <property type="entry name" value="LytR_cpsA_psr"/>
    <property type="match status" value="1"/>
</dbReference>
<dbReference type="Pfam" id="PF13399">
    <property type="entry name" value="LytR_C"/>
    <property type="match status" value="1"/>
</dbReference>
<feature type="domain" description="LytR/CpsA/Psr regulator C-terminal" evidence="4">
    <location>
        <begin position="348"/>
        <end position="433"/>
    </location>
</feature>
<protein>
    <recommendedName>
        <fullName evidence="7">LytR family transcriptional regulator</fullName>
    </recommendedName>
</protein>
<feature type="compositionally biased region" description="Low complexity" evidence="2">
    <location>
        <begin position="444"/>
        <end position="464"/>
    </location>
</feature>
<dbReference type="KEGG" id="atq:GH723_12370"/>
<gene>
    <name evidence="5" type="ORF">GH723_12370</name>
</gene>
<dbReference type="EMBL" id="CP045851">
    <property type="protein sequence ID" value="QGG95829.1"/>
    <property type="molecule type" value="Genomic_DNA"/>
</dbReference>
<evidence type="ECO:0000259" key="4">
    <source>
        <dbReference type="Pfam" id="PF13399"/>
    </source>
</evidence>
<dbReference type="Gene3D" id="3.40.630.190">
    <property type="entry name" value="LCP protein"/>
    <property type="match status" value="1"/>
</dbReference>
<accession>A0A5Q2RG83</accession>
<comment type="similarity">
    <text evidence="1">Belongs to the LytR/CpsA/Psr (LCP) family.</text>
</comment>
<keyword evidence="6" id="KW-1185">Reference proteome</keyword>
<dbReference type="RefSeq" id="WP_153759935.1">
    <property type="nucleotide sequence ID" value="NZ_CP045851.1"/>
</dbReference>
<evidence type="ECO:0008006" key="7">
    <source>
        <dbReference type="Google" id="ProtNLM"/>
    </source>
</evidence>
<feature type="domain" description="Cell envelope-related transcriptional attenuator" evidence="3">
    <location>
        <begin position="99"/>
        <end position="253"/>
    </location>
</feature>
<dbReference type="Proteomes" id="UP000334019">
    <property type="component" value="Chromosome"/>
</dbReference>
<dbReference type="InterPro" id="IPR050922">
    <property type="entry name" value="LytR/CpsA/Psr_CW_biosynth"/>
</dbReference>
<proteinExistence type="inferred from homology"/>
<evidence type="ECO:0000259" key="3">
    <source>
        <dbReference type="Pfam" id="PF03816"/>
    </source>
</evidence>
<reference evidence="5 6" key="1">
    <citation type="submission" date="2019-11" db="EMBL/GenBank/DDBJ databases">
        <authorList>
            <person name="He Y."/>
        </authorList>
    </citation>
    <scope>NUCLEOTIDE SEQUENCE [LARGE SCALE GENOMIC DNA]</scope>
    <source>
        <strain evidence="5 6">SCSIO 58843</strain>
    </source>
</reference>
<evidence type="ECO:0000256" key="1">
    <source>
        <dbReference type="ARBA" id="ARBA00006068"/>
    </source>
</evidence>
<organism evidence="5 6">
    <name type="scientific">Actinomarinicola tropica</name>
    <dbReference type="NCBI Taxonomy" id="2789776"/>
    <lineage>
        <taxon>Bacteria</taxon>
        <taxon>Bacillati</taxon>
        <taxon>Actinomycetota</taxon>
        <taxon>Acidimicrobiia</taxon>
        <taxon>Acidimicrobiales</taxon>
        <taxon>Iamiaceae</taxon>
        <taxon>Actinomarinicola</taxon>
    </lineage>
</organism>
<name>A0A5Q2RG83_9ACTN</name>
<sequence>MRTATPGARGRRTWPQRLLLSLNVFLVIAALSTAAALGVGYEKAGYLPRMYLDGVLEPATADASGNAQPLNILLVGTDSSAGLDPDDPVMQGRQPSQLADVIMILRLEPGSGDAALLSIPRDLWVPIAGTSRSSKINATYLEGGAPALIETIDEYLGIPINHFVQVDFAGFRDVVAAIGDVEVYFPHPARDRRSHLDVPEAGCVSLDPDQALAFARSRYFEVYVDGRWEQDPTADWGRMRRQQDFMRLALSQAIDQGIRNPATANALVNAVSGAVIFDEGLTTGMILDIANAFRMFSPESLGGYTLQGLTDPEMKGGQLAEVLRMGEAQPILALFQGTEGLDPTPESVWVRVVNGTGLRNQAGEVADDLRLVGFSVRSTDNSPTDLVRTEVRYAPGQRAGAELLARHLATAPVLVEDPDLRLAPVELATGSDYTGVLAEPRDPAPASSPTTSDPPTSPTNPTDPAGDDEPEASEPAPDSTPEAPRAC</sequence>
<dbReference type="Gene3D" id="3.30.70.2390">
    <property type="match status" value="1"/>
</dbReference>
<dbReference type="InterPro" id="IPR004474">
    <property type="entry name" value="LytR_CpsA_psr"/>
</dbReference>
<dbReference type="InterPro" id="IPR027381">
    <property type="entry name" value="LytR/CpsA/Psr_C"/>
</dbReference>
<dbReference type="NCBIfam" id="TIGR00350">
    <property type="entry name" value="lytR_cpsA_psr"/>
    <property type="match status" value="1"/>
</dbReference>